<dbReference type="EMBL" id="FMJC01000001">
    <property type="protein sequence ID" value="SCM70041.1"/>
    <property type="molecule type" value="Genomic_DNA"/>
</dbReference>
<proteinExistence type="predicted"/>
<reference evidence="1" key="1">
    <citation type="submission" date="2016-08" db="EMBL/GenBank/DDBJ databases">
        <authorList>
            <person name="Seilhamer J.J."/>
        </authorList>
    </citation>
    <scope>NUCLEOTIDE SEQUENCE</scope>
    <source>
        <strain evidence="1">86-1</strain>
    </source>
</reference>
<protein>
    <submittedName>
        <fullName evidence="1">Uncharacterized protein</fullName>
    </submittedName>
</protein>
<dbReference type="RefSeq" id="WP_179981560.1">
    <property type="nucleotide sequence ID" value="NZ_LT608333.1"/>
</dbReference>
<evidence type="ECO:0000313" key="1">
    <source>
        <dbReference type="EMBL" id="SCM70041.1"/>
    </source>
</evidence>
<dbReference type="AlphaFoldDB" id="A0A212KXL0"/>
<organism evidence="1">
    <name type="scientific">uncultured Desulfovibrio sp</name>
    <dbReference type="NCBI Taxonomy" id="167968"/>
    <lineage>
        <taxon>Bacteria</taxon>
        <taxon>Pseudomonadati</taxon>
        <taxon>Thermodesulfobacteriota</taxon>
        <taxon>Desulfovibrionia</taxon>
        <taxon>Desulfovibrionales</taxon>
        <taxon>Desulfovibrionaceae</taxon>
        <taxon>Desulfovibrio</taxon>
        <taxon>environmental samples</taxon>
    </lineage>
</organism>
<accession>A0A212KXL0</accession>
<gene>
    <name evidence="1" type="ORF">KL86DES1_10150</name>
</gene>
<sequence>MTDLPEPPRFFPSAALAARIPWPVEALATPLNPAPESLYSMLGAPRPLLCMAYRLFYLSLPQGEAFLSLALAAASEVLVADFKCAERNLELPCAAAAACLRGLCGVRGTSFMRAGGLEGMVHRLELTVSERRTLLGGAAVLLRLHAAR</sequence>
<name>A0A212KXL0_9BACT</name>